<dbReference type="PANTHER" id="PTHR33988">
    <property type="entry name" value="ENDORIBONUCLEASE MAZF-RELATED"/>
    <property type="match status" value="1"/>
</dbReference>
<reference evidence="1 2" key="1">
    <citation type="submission" date="2018-01" db="EMBL/GenBank/DDBJ databases">
        <title>The draft genome of an aniline degradation strain ANB-1.</title>
        <authorList>
            <person name="Zhang L."/>
            <person name="Jiang J."/>
        </authorList>
    </citation>
    <scope>NUCLEOTIDE SEQUENCE [LARGE SCALE GENOMIC DNA]</scope>
    <source>
        <strain evidence="1 2">ANB-1</strain>
    </source>
</reference>
<dbReference type="Gene3D" id="2.30.30.110">
    <property type="match status" value="1"/>
</dbReference>
<dbReference type="AlphaFoldDB" id="A0A2N8KK78"/>
<dbReference type="PANTHER" id="PTHR33988:SF2">
    <property type="entry name" value="ENDORIBONUCLEASE MAZF"/>
    <property type="match status" value="1"/>
</dbReference>
<comment type="caution">
    <text evidence="1">The sequence shown here is derived from an EMBL/GenBank/DDBJ whole genome shotgun (WGS) entry which is preliminary data.</text>
</comment>
<name>A0A2N8KK78_9BURK</name>
<sequence>MTRGDFVTIAMQGDSGKPRPALVIQANHFGESATLTVLPVTTTLVAAPLLRIKIQPNTENGLEKPSQVMIDKIMTVKRDKVGPTFGRLDADALVEVERCLALFLGIAK</sequence>
<gene>
    <name evidence="1" type="ORF">C1I89_06110</name>
</gene>
<proteinExistence type="predicted"/>
<protein>
    <submittedName>
        <fullName evidence="1">Growth inhibitor PemK</fullName>
    </submittedName>
</protein>
<dbReference type="InterPro" id="IPR003477">
    <property type="entry name" value="PemK-like"/>
</dbReference>
<dbReference type="GO" id="GO:0006402">
    <property type="term" value="P:mRNA catabolic process"/>
    <property type="evidence" value="ECO:0007669"/>
    <property type="project" value="TreeGrafter"/>
</dbReference>
<accession>A0A2N8KK78</accession>
<evidence type="ECO:0000313" key="2">
    <source>
        <dbReference type="Proteomes" id="UP000235994"/>
    </source>
</evidence>
<dbReference type="SUPFAM" id="SSF50118">
    <property type="entry name" value="Cell growth inhibitor/plasmid maintenance toxic component"/>
    <property type="match status" value="1"/>
</dbReference>
<keyword evidence="2" id="KW-1185">Reference proteome</keyword>
<evidence type="ECO:0000313" key="1">
    <source>
        <dbReference type="EMBL" id="PND33835.1"/>
    </source>
</evidence>
<dbReference type="GO" id="GO:0016075">
    <property type="term" value="P:rRNA catabolic process"/>
    <property type="evidence" value="ECO:0007669"/>
    <property type="project" value="TreeGrafter"/>
</dbReference>
<dbReference type="RefSeq" id="WP_102771916.1">
    <property type="nucleotide sequence ID" value="NZ_POQS01000002.1"/>
</dbReference>
<dbReference type="GO" id="GO:0003677">
    <property type="term" value="F:DNA binding"/>
    <property type="evidence" value="ECO:0007669"/>
    <property type="project" value="InterPro"/>
</dbReference>
<dbReference type="EMBL" id="POQS01000002">
    <property type="protein sequence ID" value="PND33835.1"/>
    <property type="molecule type" value="Genomic_DNA"/>
</dbReference>
<organism evidence="1 2">
    <name type="scientific">Achromobacter pulmonis</name>
    <dbReference type="NCBI Taxonomy" id="1389932"/>
    <lineage>
        <taxon>Bacteria</taxon>
        <taxon>Pseudomonadati</taxon>
        <taxon>Pseudomonadota</taxon>
        <taxon>Betaproteobacteria</taxon>
        <taxon>Burkholderiales</taxon>
        <taxon>Alcaligenaceae</taxon>
        <taxon>Achromobacter</taxon>
    </lineage>
</organism>
<dbReference type="Proteomes" id="UP000235994">
    <property type="component" value="Unassembled WGS sequence"/>
</dbReference>
<dbReference type="InterPro" id="IPR011067">
    <property type="entry name" value="Plasmid_toxin/cell-grow_inhib"/>
</dbReference>
<dbReference type="GO" id="GO:0004521">
    <property type="term" value="F:RNA endonuclease activity"/>
    <property type="evidence" value="ECO:0007669"/>
    <property type="project" value="TreeGrafter"/>
</dbReference>
<dbReference type="Pfam" id="PF02452">
    <property type="entry name" value="PemK_toxin"/>
    <property type="match status" value="1"/>
</dbReference>